<dbReference type="InterPro" id="IPR018713">
    <property type="entry name" value="MPAB/Lcp_cat_dom"/>
</dbReference>
<dbReference type="PANTHER" id="PTHR37539:SF1">
    <property type="entry name" value="ER-BOUND OXYGENASE MPAB_MPAB'_RUBBER OXYGENASE CATALYTIC DOMAIN-CONTAINING PROTEIN"/>
    <property type="match status" value="1"/>
</dbReference>
<dbReference type="RefSeq" id="WP_111393035.1">
    <property type="nucleotide sequence ID" value="NZ_QKTX01000007.1"/>
</dbReference>
<reference evidence="2 3" key="1">
    <citation type="submission" date="2018-06" db="EMBL/GenBank/DDBJ databases">
        <title>Genomic Encyclopedia of Archaeal and Bacterial Type Strains, Phase II (KMG-II): from individual species to whole genera.</title>
        <authorList>
            <person name="Goeker M."/>
        </authorList>
    </citation>
    <scope>NUCLEOTIDE SEQUENCE [LARGE SCALE GENOMIC DNA]</scope>
    <source>
        <strain evidence="2 3">T4</strain>
    </source>
</reference>
<feature type="domain" description="ER-bound oxygenase mpaB/mpaB'/Rubber oxygenase catalytic" evidence="1">
    <location>
        <begin position="117"/>
        <end position="303"/>
    </location>
</feature>
<gene>
    <name evidence="2" type="ORF">CLV31_107189</name>
</gene>
<dbReference type="OrthoDB" id="6072815at2"/>
<dbReference type="InterPro" id="IPR037473">
    <property type="entry name" value="Lcp-like"/>
</dbReference>
<sequence>MEKLQFYTNSVFDLLRQRQDPLADQAVTALVQDPSLITEINNWKVIPEVMPFNYPIELKSFFEFYLEKQRDYSETHLRPAQDFFEEKGDLYLAMLGFYSLPYCYAFADGAQVLVRSNRILEQIGERLGETASFVLEIFRPGAFSTQDKAYLVCAKVRLIHAFSRYFILHYAKDWNLAFGQPVNQEDMLGTNLAFSHIVLRGLAKMGATPSEKQYESVLIYWKWIGELMGIETQFWPTTTKEAFELDKLIRKRHLKSSEAGQRLVNGLLHFYQKTIPDPVLNSQAEGILSFFLGQEASQALNLKPGIKVPGEILGLVFDYSGRKNFGGRKNYKALKKSLQSQQRDQFGKVLEIRLPELKRT</sequence>
<dbReference type="Proteomes" id="UP000248917">
    <property type="component" value="Unassembled WGS sequence"/>
</dbReference>
<keyword evidence="3" id="KW-1185">Reference proteome</keyword>
<name>A0A326S0X9_9BACT</name>
<dbReference type="PANTHER" id="PTHR37539">
    <property type="entry name" value="SECRETED PROTEIN-RELATED"/>
    <property type="match status" value="1"/>
</dbReference>
<proteinExistence type="predicted"/>
<evidence type="ECO:0000313" key="2">
    <source>
        <dbReference type="EMBL" id="PZV83236.1"/>
    </source>
</evidence>
<dbReference type="EMBL" id="QKTX01000007">
    <property type="protein sequence ID" value="PZV83236.1"/>
    <property type="molecule type" value="Genomic_DNA"/>
</dbReference>
<dbReference type="AlphaFoldDB" id="A0A326S0X9"/>
<dbReference type="Pfam" id="PF09995">
    <property type="entry name" value="MPAB_Lcp_cat"/>
    <property type="match status" value="1"/>
</dbReference>
<accession>A0A326S0X9</accession>
<protein>
    <submittedName>
        <fullName evidence="2">Uncharacterized protein DUF2236</fullName>
    </submittedName>
</protein>
<evidence type="ECO:0000313" key="3">
    <source>
        <dbReference type="Proteomes" id="UP000248917"/>
    </source>
</evidence>
<organism evidence="2 3">
    <name type="scientific">Algoriphagus aquaeductus</name>
    <dbReference type="NCBI Taxonomy" id="475299"/>
    <lineage>
        <taxon>Bacteria</taxon>
        <taxon>Pseudomonadati</taxon>
        <taxon>Bacteroidota</taxon>
        <taxon>Cytophagia</taxon>
        <taxon>Cytophagales</taxon>
        <taxon>Cyclobacteriaceae</taxon>
        <taxon>Algoriphagus</taxon>
    </lineage>
</organism>
<dbReference type="GO" id="GO:0016491">
    <property type="term" value="F:oxidoreductase activity"/>
    <property type="evidence" value="ECO:0007669"/>
    <property type="project" value="InterPro"/>
</dbReference>
<evidence type="ECO:0000259" key="1">
    <source>
        <dbReference type="Pfam" id="PF09995"/>
    </source>
</evidence>
<comment type="caution">
    <text evidence="2">The sequence shown here is derived from an EMBL/GenBank/DDBJ whole genome shotgun (WGS) entry which is preliminary data.</text>
</comment>